<dbReference type="Proteomes" id="UP000708208">
    <property type="component" value="Unassembled WGS sequence"/>
</dbReference>
<feature type="region of interest" description="Disordered" evidence="1">
    <location>
        <begin position="17"/>
        <end position="37"/>
    </location>
</feature>
<organism evidence="2 3">
    <name type="scientific">Allacma fusca</name>
    <dbReference type="NCBI Taxonomy" id="39272"/>
    <lineage>
        <taxon>Eukaryota</taxon>
        <taxon>Metazoa</taxon>
        <taxon>Ecdysozoa</taxon>
        <taxon>Arthropoda</taxon>
        <taxon>Hexapoda</taxon>
        <taxon>Collembola</taxon>
        <taxon>Symphypleona</taxon>
        <taxon>Sminthuridae</taxon>
        <taxon>Allacma</taxon>
    </lineage>
</organism>
<proteinExistence type="predicted"/>
<evidence type="ECO:0000256" key="1">
    <source>
        <dbReference type="SAM" id="MobiDB-lite"/>
    </source>
</evidence>
<reference evidence="2" key="1">
    <citation type="submission" date="2021-06" db="EMBL/GenBank/DDBJ databases">
        <authorList>
            <person name="Hodson N. C."/>
            <person name="Mongue J. A."/>
            <person name="Jaron S. K."/>
        </authorList>
    </citation>
    <scope>NUCLEOTIDE SEQUENCE</scope>
</reference>
<comment type="caution">
    <text evidence="2">The sequence shown here is derived from an EMBL/GenBank/DDBJ whole genome shotgun (WGS) entry which is preliminary data.</text>
</comment>
<protein>
    <submittedName>
        <fullName evidence="2">Uncharacterized protein</fullName>
    </submittedName>
</protein>
<evidence type="ECO:0000313" key="2">
    <source>
        <dbReference type="EMBL" id="CAG7725191.1"/>
    </source>
</evidence>
<sequence length="37" mass="4321">KLNNWPERFLKIHPRKFSVSSGSGKNLQHLPFSDVKK</sequence>
<dbReference type="AlphaFoldDB" id="A0A8J2P4H8"/>
<name>A0A8J2P4H8_9HEXA</name>
<evidence type="ECO:0000313" key="3">
    <source>
        <dbReference type="Proteomes" id="UP000708208"/>
    </source>
</evidence>
<gene>
    <name evidence="2" type="ORF">AFUS01_LOCUS14164</name>
</gene>
<dbReference type="EMBL" id="CAJVCH010118723">
    <property type="protein sequence ID" value="CAG7725191.1"/>
    <property type="molecule type" value="Genomic_DNA"/>
</dbReference>
<keyword evidence="3" id="KW-1185">Reference proteome</keyword>
<feature type="non-terminal residue" evidence="2">
    <location>
        <position position="1"/>
    </location>
</feature>
<accession>A0A8J2P4H8</accession>